<evidence type="ECO:0000313" key="8">
    <source>
        <dbReference type="Proteomes" id="UP001153076"/>
    </source>
</evidence>
<gene>
    <name evidence="7" type="ORF">Cgig2_027348</name>
</gene>
<keyword evidence="8" id="KW-1185">Reference proteome</keyword>
<evidence type="ECO:0000256" key="4">
    <source>
        <dbReference type="ARBA" id="ARBA00023136"/>
    </source>
</evidence>
<proteinExistence type="predicted"/>
<feature type="transmembrane region" description="Helical" evidence="6">
    <location>
        <begin position="188"/>
        <end position="207"/>
    </location>
</feature>
<accession>A0A9Q1JEH4</accession>
<evidence type="ECO:0000256" key="1">
    <source>
        <dbReference type="ARBA" id="ARBA00004141"/>
    </source>
</evidence>
<feature type="transmembrane region" description="Helical" evidence="6">
    <location>
        <begin position="95"/>
        <end position="114"/>
    </location>
</feature>
<organism evidence="7 8">
    <name type="scientific">Carnegiea gigantea</name>
    <dbReference type="NCBI Taxonomy" id="171969"/>
    <lineage>
        <taxon>Eukaryota</taxon>
        <taxon>Viridiplantae</taxon>
        <taxon>Streptophyta</taxon>
        <taxon>Embryophyta</taxon>
        <taxon>Tracheophyta</taxon>
        <taxon>Spermatophyta</taxon>
        <taxon>Magnoliopsida</taxon>
        <taxon>eudicotyledons</taxon>
        <taxon>Gunneridae</taxon>
        <taxon>Pentapetalae</taxon>
        <taxon>Caryophyllales</taxon>
        <taxon>Cactineae</taxon>
        <taxon>Cactaceae</taxon>
        <taxon>Cactoideae</taxon>
        <taxon>Echinocereeae</taxon>
        <taxon>Carnegiea</taxon>
    </lineage>
</organism>
<dbReference type="Proteomes" id="UP001153076">
    <property type="component" value="Unassembled WGS sequence"/>
</dbReference>
<dbReference type="OrthoDB" id="1722849at2759"/>
<protein>
    <submittedName>
        <fullName evidence="7">Uncharacterized protein</fullName>
    </submittedName>
</protein>
<reference evidence="7" key="1">
    <citation type="submission" date="2022-04" db="EMBL/GenBank/DDBJ databases">
        <title>Carnegiea gigantea Genome sequencing and assembly v2.</title>
        <authorList>
            <person name="Copetti D."/>
            <person name="Sanderson M.J."/>
            <person name="Burquez A."/>
            <person name="Wojciechowski M.F."/>
        </authorList>
    </citation>
    <scope>NUCLEOTIDE SEQUENCE</scope>
    <source>
        <strain evidence="7">SGP5-SGP5p</strain>
        <tissue evidence="7">Aerial part</tissue>
    </source>
</reference>
<feature type="region of interest" description="Disordered" evidence="5">
    <location>
        <begin position="257"/>
        <end position="290"/>
    </location>
</feature>
<evidence type="ECO:0000313" key="7">
    <source>
        <dbReference type="EMBL" id="KAJ8420092.1"/>
    </source>
</evidence>
<dbReference type="InterPro" id="IPR050186">
    <property type="entry name" value="TPT_transporter"/>
</dbReference>
<name>A0A9Q1JEH4_9CARY</name>
<dbReference type="PANTHER" id="PTHR11132">
    <property type="entry name" value="SOLUTE CARRIER FAMILY 35"/>
    <property type="match status" value="1"/>
</dbReference>
<dbReference type="EMBL" id="JAKOGI010003883">
    <property type="protein sequence ID" value="KAJ8420092.1"/>
    <property type="molecule type" value="Genomic_DNA"/>
</dbReference>
<feature type="transmembrane region" description="Helical" evidence="6">
    <location>
        <begin position="73"/>
        <end position="89"/>
    </location>
</feature>
<dbReference type="AlphaFoldDB" id="A0A9Q1JEH4"/>
<keyword evidence="4 6" id="KW-0472">Membrane</keyword>
<evidence type="ECO:0000256" key="5">
    <source>
        <dbReference type="SAM" id="MobiDB-lite"/>
    </source>
</evidence>
<dbReference type="GO" id="GO:0016020">
    <property type="term" value="C:membrane"/>
    <property type="evidence" value="ECO:0007669"/>
    <property type="project" value="UniProtKB-SubCell"/>
</dbReference>
<sequence>MNLGFRVSNHNSQIRVCDLGGFQRVEGGEELSVVMEESVEGRDKGCVNAMVQCKGSGAKCECIHQFADDVTEVLALTVVSIGVAVATVTDLQFHLLGACIALAWIIPSAVNKIMWSNMQQRENWTALAYVPRFFTLFCDLSIQLYMFPKVNVENNTNYCIFFGGDDALARSHRRLVLQLEFQEHIYDFYWSGALALGATSAITHVVLGQFKTCVIVLGGYILFGSNPGLTSLCGAITALLGMSIYTYLNLHASNHHSNKTSRQASSSLPKSKLSRENSESHDGNVATESV</sequence>
<evidence type="ECO:0000256" key="3">
    <source>
        <dbReference type="ARBA" id="ARBA00022989"/>
    </source>
</evidence>
<comment type="caution">
    <text evidence="7">The sequence shown here is derived from an EMBL/GenBank/DDBJ whole genome shotgun (WGS) entry which is preliminary data.</text>
</comment>
<feature type="compositionally biased region" description="Polar residues" evidence="5">
    <location>
        <begin position="260"/>
        <end position="269"/>
    </location>
</feature>
<evidence type="ECO:0000256" key="6">
    <source>
        <dbReference type="SAM" id="Phobius"/>
    </source>
</evidence>
<comment type="subcellular location">
    <subcellularLocation>
        <location evidence="1">Membrane</location>
        <topology evidence="1">Multi-pass membrane protein</topology>
    </subcellularLocation>
</comment>
<evidence type="ECO:0000256" key="2">
    <source>
        <dbReference type="ARBA" id="ARBA00022692"/>
    </source>
</evidence>
<keyword evidence="2 6" id="KW-0812">Transmembrane</keyword>
<feature type="compositionally biased region" description="Basic and acidic residues" evidence="5">
    <location>
        <begin position="273"/>
        <end position="282"/>
    </location>
</feature>
<keyword evidence="3 6" id="KW-1133">Transmembrane helix</keyword>
<feature type="transmembrane region" description="Helical" evidence="6">
    <location>
        <begin position="228"/>
        <end position="248"/>
    </location>
</feature>